<organism evidence="3 4">
    <name type="scientific">Actinosynnema pretiosum subsp. pretiosum</name>
    <dbReference type="NCBI Taxonomy" id="103721"/>
    <lineage>
        <taxon>Bacteria</taxon>
        <taxon>Bacillati</taxon>
        <taxon>Actinomycetota</taxon>
        <taxon>Actinomycetes</taxon>
        <taxon>Pseudonocardiales</taxon>
        <taxon>Pseudonocardiaceae</taxon>
        <taxon>Actinosynnema</taxon>
    </lineage>
</organism>
<evidence type="ECO:0000313" key="4">
    <source>
        <dbReference type="Proteomes" id="UP000677152"/>
    </source>
</evidence>
<evidence type="ECO:0000313" key="3">
    <source>
        <dbReference type="EMBL" id="QUF06814.1"/>
    </source>
</evidence>
<proteinExistence type="predicted"/>
<accession>A0AA45R6F6</accession>
<keyword evidence="2" id="KW-1133">Transmembrane helix</keyword>
<name>A0AA45R6F6_9PSEU</name>
<dbReference type="Proteomes" id="UP000677152">
    <property type="component" value="Chromosome"/>
</dbReference>
<dbReference type="AlphaFoldDB" id="A0AA45R6F6"/>
<keyword evidence="2" id="KW-0812">Transmembrane</keyword>
<keyword evidence="2" id="KW-0472">Membrane</keyword>
<dbReference type="InterPro" id="IPR026467">
    <property type="entry name" value="Ser/Gly_Cys_C_dom"/>
</dbReference>
<reference evidence="3" key="1">
    <citation type="submission" date="2021-04" db="EMBL/GenBank/DDBJ databases">
        <title>Genomic sequence of Actinosynnema pretiosum subsp. pretiosum ATCC 31280 (C-14919).</title>
        <authorList>
            <person name="Bai L."/>
            <person name="Wang X."/>
            <person name="Xiao Y."/>
        </authorList>
    </citation>
    <scope>NUCLEOTIDE SEQUENCE</scope>
    <source>
        <strain evidence="3">ATCC 31280</strain>
    </source>
</reference>
<dbReference type="EMBL" id="CP073249">
    <property type="protein sequence ID" value="QUF06814.1"/>
    <property type="molecule type" value="Genomic_DNA"/>
</dbReference>
<evidence type="ECO:0000256" key="2">
    <source>
        <dbReference type="SAM" id="Phobius"/>
    </source>
</evidence>
<dbReference type="NCBIfam" id="TIGR04222">
    <property type="entry name" value="near_uncomplex"/>
    <property type="match status" value="1"/>
</dbReference>
<evidence type="ECO:0000256" key="1">
    <source>
        <dbReference type="SAM" id="MobiDB-lite"/>
    </source>
</evidence>
<feature type="region of interest" description="Disordered" evidence="1">
    <location>
        <begin position="241"/>
        <end position="288"/>
    </location>
</feature>
<feature type="transmembrane region" description="Helical" evidence="2">
    <location>
        <begin position="110"/>
        <end position="128"/>
    </location>
</feature>
<protein>
    <submittedName>
        <fullName evidence="3">TIGR04222 domain-containing membrane protein</fullName>
    </submittedName>
</protein>
<gene>
    <name evidence="3" type="ORF">KCV87_12630</name>
</gene>
<feature type="compositionally biased region" description="Gly residues" evidence="1">
    <location>
        <begin position="255"/>
        <end position="288"/>
    </location>
</feature>
<sequence>MATSAATRADGLTTEQLACLAGGPRRVVEVAVLALVRAGAVRVGRNGVVSAVSGASPRTGAQAAVLAHLGQHLGNVVEKASDSIGARAVRDELLALGLLRSPAFQERLRAARAVLVMLACLLAASLVVLPEHFVAKLALLVALLLVRYGLGFWKGMVNGRGRAVLRDAPSAIAGRVDWSERVIALVGLQGGFQGRPAHEFTVVPESAVRTMRRPRNAAKVGAATGGGAYYGGGDGGVHHADSGWSGSGWSDRSDGGGADSSGWGSDGGSDSGSDSGSGCGGGCGGGGD</sequence>